<keyword evidence="4" id="KW-0378">Hydrolase</keyword>
<feature type="active site" description="Proton acceptor" evidence="7">
    <location>
        <position position="242"/>
    </location>
</feature>
<dbReference type="InterPro" id="IPR014782">
    <property type="entry name" value="Peptidase_M1_dom"/>
</dbReference>
<dbReference type="GO" id="GO:0070006">
    <property type="term" value="F:metalloaminopeptidase activity"/>
    <property type="evidence" value="ECO:0007669"/>
    <property type="project" value="TreeGrafter"/>
</dbReference>
<evidence type="ECO:0000256" key="6">
    <source>
        <dbReference type="ARBA" id="ARBA00023049"/>
    </source>
</evidence>
<dbReference type="InterPro" id="IPR001930">
    <property type="entry name" value="Peptidase_M1"/>
</dbReference>
<feature type="domain" description="ERAP1-like C-terminal" evidence="11">
    <location>
        <begin position="424"/>
        <end position="527"/>
    </location>
</feature>
<dbReference type="PANTHER" id="PTHR11533:SF299">
    <property type="entry name" value="AMINOPEPTIDASE"/>
    <property type="match status" value="1"/>
</dbReference>
<dbReference type="PANTHER" id="PTHR11533">
    <property type="entry name" value="PROTEASE M1 ZINC METALLOPROTEASE"/>
    <property type="match status" value="1"/>
</dbReference>
<comment type="cofactor">
    <cofactor evidence="8">
        <name>Zn(2+)</name>
        <dbReference type="ChEBI" id="CHEBI:29105"/>
    </cofactor>
    <text evidence="8">Binds 1 zinc ion per subunit.</text>
</comment>
<dbReference type="GO" id="GO:0005737">
    <property type="term" value="C:cytoplasm"/>
    <property type="evidence" value="ECO:0007669"/>
    <property type="project" value="TreeGrafter"/>
</dbReference>
<keyword evidence="3 8" id="KW-0479">Metal-binding</keyword>
<evidence type="ECO:0000256" key="9">
    <source>
        <dbReference type="PIRSR" id="PIRSR634016-4"/>
    </source>
</evidence>
<keyword evidence="6" id="KW-0482">Metalloprotease</keyword>
<dbReference type="GO" id="GO:0043171">
    <property type="term" value="P:peptide catabolic process"/>
    <property type="evidence" value="ECO:0007669"/>
    <property type="project" value="TreeGrafter"/>
</dbReference>
<dbReference type="InterPro" id="IPR050344">
    <property type="entry name" value="Peptidase_M1_aminopeptidases"/>
</dbReference>
<dbReference type="Proteomes" id="UP000887574">
    <property type="component" value="Unplaced"/>
</dbReference>
<evidence type="ECO:0000256" key="1">
    <source>
        <dbReference type="ARBA" id="ARBA00010136"/>
    </source>
</evidence>
<evidence type="ECO:0000259" key="10">
    <source>
        <dbReference type="Pfam" id="PF01433"/>
    </source>
</evidence>
<keyword evidence="12" id="KW-1185">Reference proteome</keyword>
<reference evidence="13" key="1">
    <citation type="submission" date="2022-11" db="UniProtKB">
        <authorList>
            <consortium name="WormBaseParasite"/>
        </authorList>
    </citation>
    <scope>IDENTIFICATION</scope>
</reference>
<organism evidence="12 13">
    <name type="scientific">Ditylenchus dipsaci</name>
    <dbReference type="NCBI Taxonomy" id="166011"/>
    <lineage>
        <taxon>Eukaryota</taxon>
        <taxon>Metazoa</taxon>
        <taxon>Ecdysozoa</taxon>
        <taxon>Nematoda</taxon>
        <taxon>Chromadorea</taxon>
        <taxon>Rhabditida</taxon>
        <taxon>Tylenchina</taxon>
        <taxon>Tylenchomorpha</taxon>
        <taxon>Sphaerularioidea</taxon>
        <taxon>Anguinidae</taxon>
        <taxon>Anguininae</taxon>
        <taxon>Ditylenchus</taxon>
    </lineage>
</organism>
<feature type="binding site" evidence="8">
    <location>
        <position position="245"/>
    </location>
    <ligand>
        <name>Zn(2+)</name>
        <dbReference type="ChEBI" id="CHEBI:29105"/>
        <note>catalytic</note>
    </ligand>
</feature>
<dbReference type="GO" id="GO:0016020">
    <property type="term" value="C:membrane"/>
    <property type="evidence" value="ECO:0007669"/>
    <property type="project" value="TreeGrafter"/>
</dbReference>
<protein>
    <submittedName>
        <fullName evidence="13">Aminopeptidase</fullName>
    </submittedName>
</protein>
<evidence type="ECO:0000313" key="12">
    <source>
        <dbReference type="Proteomes" id="UP000887574"/>
    </source>
</evidence>
<feature type="domain" description="Peptidase M1 membrane alanine aminopeptidase" evidence="10">
    <location>
        <begin position="201"/>
        <end position="368"/>
    </location>
</feature>
<dbReference type="PRINTS" id="PR00756">
    <property type="entry name" value="ALADIPTASE"/>
</dbReference>
<dbReference type="GO" id="GO:0042277">
    <property type="term" value="F:peptide binding"/>
    <property type="evidence" value="ECO:0007669"/>
    <property type="project" value="TreeGrafter"/>
</dbReference>
<proteinExistence type="inferred from homology"/>
<comment type="similarity">
    <text evidence="1">Belongs to the peptidase M1 family.</text>
</comment>
<feature type="binding site" evidence="8">
    <location>
        <position position="264"/>
    </location>
    <ligand>
        <name>Zn(2+)</name>
        <dbReference type="ChEBI" id="CHEBI:29105"/>
        <note>catalytic</note>
    </ligand>
</feature>
<name>A0A915DUL3_9BILA</name>
<accession>A0A915DUL3</accession>
<feature type="site" description="Transition state stabilizer" evidence="9">
    <location>
        <position position="329"/>
    </location>
</feature>
<dbReference type="Gene3D" id="2.60.40.1730">
    <property type="entry name" value="tricorn interacting facor f3 domain"/>
    <property type="match status" value="1"/>
</dbReference>
<dbReference type="GO" id="GO:0005615">
    <property type="term" value="C:extracellular space"/>
    <property type="evidence" value="ECO:0007669"/>
    <property type="project" value="TreeGrafter"/>
</dbReference>
<evidence type="ECO:0000259" key="11">
    <source>
        <dbReference type="Pfam" id="PF11838"/>
    </source>
</evidence>
<dbReference type="InterPro" id="IPR034016">
    <property type="entry name" value="M1_APN-typ"/>
</dbReference>
<dbReference type="Pfam" id="PF11838">
    <property type="entry name" value="ERAP1_C"/>
    <property type="match status" value="1"/>
</dbReference>
<dbReference type="Gene3D" id="1.25.50.20">
    <property type="match status" value="1"/>
</dbReference>
<sequence length="649" mass="74948">MITDFPEISGQSDSKVQVGSDQSSWNIAVANVTVSNKLNKVWFILNANLLVGKEYFIKILTPVKSPTACMVFINHFTRQLMVLKNIWRQLNSSQIMQGKWCLVLMNLNLKLFGIEIKESQVFNFNGDNSWLMSTFAETPKMSSYLLALVVSDFAYKEASMVSTNNNTIRFRVWLRPEAIDMADWALDTGIKSLSFFEKKLDFAAGAMENWGLVTFKEAYLAYNQTSNNEFKKRLVSEIIAHEYAHQWFGDLVTMKWWNDLFLNEGFASFLTYPALGVSMNYTQKQLSDSLTENDEFWAFYSDAYSTSHPLHYTLSGPEDYNSIFNGISYGKGASVLRMIEQSLGTDIFYKGLQIYLKGITKQQTSSRDKMPYSVVDFGSGWITQANHPVVVAKRTMRLMAIFSREHGNPYMQPIYINVSLNDVLVINPNWIGFYRVSYDETLLNNIKSSLMTNVSSIPTTARVNILDSLFKLAEAGFIPYTVLLNFTTYLSNETKAEPWEFFFYNFWQLQRYYKDQPELKTFDNYALFLRNLRNSGKMQFGDSHINKQKWSHNDSRQEWIFNKYNKAHSYKRQLHSMFGPLSQESKSFDLKEKTPEDSDLEELSTQNSYLPCFALSLCSLVWLIHRKLAANAAKFQINCVKKCIVMVFN</sequence>
<evidence type="ECO:0000256" key="4">
    <source>
        <dbReference type="ARBA" id="ARBA00022801"/>
    </source>
</evidence>
<dbReference type="SUPFAM" id="SSF55486">
    <property type="entry name" value="Metalloproteases ('zincins'), catalytic domain"/>
    <property type="match status" value="1"/>
</dbReference>
<keyword evidence="2" id="KW-0645">Protease</keyword>
<dbReference type="InterPro" id="IPR024571">
    <property type="entry name" value="ERAP1-like_C_dom"/>
</dbReference>
<evidence type="ECO:0000313" key="13">
    <source>
        <dbReference type="WBParaSite" id="jg23111"/>
    </source>
</evidence>
<keyword evidence="5 8" id="KW-0862">Zinc</keyword>
<dbReference type="GO" id="GO:0006508">
    <property type="term" value="P:proteolysis"/>
    <property type="evidence" value="ECO:0007669"/>
    <property type="project" value="UniProtKB-KW"/>
</dbReference>
<dbReference type="GO" id="GO:0008270">
    <property type="term" value="F:zinc ion binding"/>
    <property type="evidence" value="ECO:0007669"/>
    <property type="project" value="InterPro"/>
</dbReference>
<evidence type="ECO:0000256" key="5">
    <source>
        <dbReference type="ARBA" id="ARBA00022833"/>
    </source>
</evidence>
<dbReference type="WBParaSite" id="jg23111">
    <property type="protein sequence ID" value="jg23111"/>
    <property type="gene ID" value="jg23111"/>
</dbReference>
<dbReference type="AlphaFoldDB" id="A0A915DUL3"/>
<dbReference type="Gene3D" id="1.10.390.10">
    <property type="entry name" value="Neutral Protease Domain 2"/>
    <property type="match status" value="1"/>
</dbReference>
<evidence type="ECO:0000256" key="3">
    <source>
        <dbReference type="ARBA" id="ARBA00022723"/>
    </source>
</evidence>
<evidence type="ECO:0000256" key="2">
    <source>
        <dbReference type="ARBA" id="ARBA00022670"/>
    </source>
</evidence>
<evidence type="ECO:0000256" key="7">
    <source>
        <dbReference type="PIRSR" id="PIRSR634016-1"/>
    </source>
</evidence>
<dbReference type="InterPro" id="IPR042097">
    <property type="entry name" value="Aminopeptidase_N-like_N_sf"/>
</dbReference>
<dbReference type="Pfam" id="PF01433">
    <property type="entry name" value="Peptidase_M1"/>
    <property type="match status" value="1"/>
</dbReference>
<dbReference type="CDD" id="cd09601">
    <property type="entry name" value="M1_APN-Q_like"/>
    <property type="match status" value="1"/>
</dbReference>
<dbReference type="InterPro" id="IPR027268">
    <property type="entry name" value="Peptidase_M4/M1_CTD_sf"/>
</dbReference>
<feature type="binding site" evidence="8">
    <location>
        <position position="241"/>
    </location>
    <ligand>
        <name>Zn(2+)</name>
        <dbReference type="ChEBI" id="CHEBI:29105"/>
        <note>catalytic</note>
    </ligand>
</feature>
<evidence type="ECO:0000256" key="8">
    <source>
        <dbReference type="PIRSR" id="PIRSR634016-3"/>
    </source>
</evidence>